<keyword evidence="5" id="KW-0217">Developmental protein</keyword>
<evidence type="ECO:0000313" key="23">
    <source>
        <dbReference type="Proteomes" id="UP000242188"/>
    </source>
</evidence>
<keyword evidence="8" id="KW-0221">Differentiation</keyword>
<evidence type="ECO:0000256" key="4">
    <source>
        <dbReference type="ARBA" id="ARBA00012552"/>
    </source>
</evidence>
<dbReference type="PANTHER" id="PTHR18934:SF113">
    <property type="entry name" value="ATP-DEPENDENT RNA HELICASE TDRD9"/>
    <property type="match status" value="1"/>
</dbReference>
<evidence type="ECO:0000256" key="1">
    <source>
        <dbReference type="ARBA" id="ARBA00004123"/>
    </source>
</evidence>
<keyword evidence="23" id="KW-1185">Reference proteome</keyword>
<dbReference type="SUPFAM" id="SSF52540">
    <property type="entry name" value="P-loop containing nucleoside triphosphate hydrolases"/>
    <property type="match status" value="1"/>
</dbReference>
<dbReference type="InterPro" id="IPR011545">
    <property type="entry name" value="DEAD/DEAH_box_helicase_dom"/>
</dbReference>
<dbReference type="GO" id="GO:0007283">
    <property type="term" value="P:spermatogenesis"/>
    <property type="evidence" value="ECO:0007669"/>
    <property type="project" value="UniProtKB-KW"/>
</dbReference>
<keyword evidence="12" id="KW-0744">Spermatogenesis</keyword>
<dbReference type="InterPro" id="IPR035437">
    <property type="entry name" value="SNase_OB-fold_sf"/>
</dbReference>
<keyword evidence="13" id="KW-0943">RNA-mediated gene silencing</keyword>
<dbReference type="Pfam" id="PF00567">
    <property type="entry name" value="TUDOR"/>
    <property type="match status" value="1"/>
</dbReference>
<dbReference type="EC" id="3.6.4.13" evidence="4"/>
<dbReference type="GO" id="GO:0031047">
    <property type="term" value="P:regulatory ncRNA-mediated gene silencing"/>
    <property type="evidence" value="ECO:0007669"/>
    <property type="project" value="UniProtKB-KW"/>
</dbReference>
<sequence length="1464" mass="166191">MNRLVSEISLDAADEWFKIGKKAYKDVHTFSKSKTGGSSDFDLVTQKPRVVNEETYIPSYLRGARDETQRDYATSYLQEEENHLFETTQPQQHGVHDATERMSEIDIDSICTSAVAMPDDLIPSNAVDVYLNYKFQHSYDVKMPITRHHQQVVSTIECNQVTVVQGSTGSGKTTQVPQYILDHYAAMNKYCNIIVTQPRRIAAISIARRVCSERDWQLGTVCGYQVGMDKQTSEDTRLTYVTTGVLLQKLINTKNMLQFTHVILDEVHERDQDTDFSLLVVRKLLRTNSPHVKVVLMSATIESEMFASYFALPLGRKLEPAPVISVEGKIFAVSEYYTEDLSVLGEVPPLDEGSPAISQEAYSMAVRLIQEFDSLEAKDQGISPTGFANFRGTVLVFLPGQAEIEFMDTSLQERCQKHNLRILPLHSSITLEEQSKVFEMPGTGERKIILSTNIAESSITVPDIKYVIDFCLTKNLVADAETNYTSLQTEWASRANCNQRKGRSGRVSNGRVYRMITRYFWEHFIQDFGIPEMQRCPLERVILHVKVLDLGEPKAILALALSPPNLDDIEKTILLLKEVGALSTPTHEAGCRHDGDLTFVGRVLADVPVDVRLGKLLILGHVFGLLEDCLIIAAALSLKSVFASPYKKHLEAYRHKLEWAAGSSSDCIAILNAYREWEKRKMLGDFKRRSQKEVSWGRMHFLQIKRLYEVQELVKELESRLSSLNIQKPRQTPNYKRRFSEDQERLLLKVVMAGAFYPNFFIKEPIDEQESNRIMSGHDPFNTVMVKGLPANQGSLYKSAVEDHFRDVGYRPSAFFEETKYLIVLLSSRNWQRSHKRAVYVQIGMSCYTQIHHVTHLYQVKQVSMLHTGTPCHTSISSQTGKQVTHRYFMSNSDETVILKILLFLVFSQVKECGHFWAQYSERENYNALVRIHTCLNQGRSLMPLVGRIMVGKLCAAPFEDEAREYYRARVDGIIRTQLPRTNQFRESLEVFFVDYGNMAVVAREDVRELPEPISEVPFQCVDCYLSGVRPSVVKCPDGRWTEQANNTFRSMVMNKELFGKVYSVVRGVVRMELIEVLRNGRQICFNHELISLEFADAAEESFLSKQNHDQRVLEETTGQLGQTGPQGQSNKQQTSWLNLALKPSTSMTFGESRRGGKVNLRGPNNPYEMAFTSMTNAGSCRCAKIEPGSINCVAIDDEPHDPHSRLMIAAFVGLNPGGSTMMARDTTVMPLIPGLPSIISLLFAPITEFRTDPGLTRLTGAICGLGPALTMEYSCFPDHDIEVIFDTKIDLEDIYKINGVRMAINIAIGSQEKVMGWGPDAVYKIQDSARTKVMEVLQKRRETVQPRSAERPYKWNQLKPEDILHHRLENTDADNPVLLNLHSAVALIDEEVDQIRLNSSAHHKERLKQHVKFLKKAAKDLYRRDPITCELCNMTANTPQLLASHLDMRKHREREEALEDDED</sequence>
<accession>A0A210PH28</accession>
<dbReference type="STRING" id="6573.A0A210PH28"/>
<evidence type="ECO:0000256" key="15">
    <source>
        <dbReference type="ARBA" id="ARBA00023254"/>
    </source>
</evidence>
<name>A0A210PH28_MIZYE</name>
<dbReference type="FunFam" id="3.40.50.300:FF:000946">
    <property type="entry name" value="putative ATP-dependent RNA helicase TDRD9"/>
    <property type="match status" value="1"/>
</dbReference>
<dbReference type="InterPro" id="IPR001650">
    <property type="entry name" value="Helicase_C-like"/>
</dbReference>
<keyword evidence="7" id="KW-0547">Nucleotide-binding</keyword>
<keyword evidence="15" id="KW-0469">Meiosis</keyword>
<dbReference type="PROSITE" id="PS51192">
    <property type="entry name" value="HELICASE_ATP_BIND_1"/>
    <property type="match status" value="1"/>
</dbReference>
<dbReference type="GO" id="GO:0030154">
    <property type="term" value="P:cell differentiation"/>
    <property type="evidence" value="ECO:0007669"/>
    <property type="project" value="UniProtKB-KW"/>
</dbReference>
<evidence type="ECO:0000256" key="8">
    <source>
        <dbReference type="ARBA" id="ARBA00022782"/>
    </source>
</evidence>
<dbReference type="InterPro" id="IPR027417">
    <property type="entry name" value="P-loop_NTPase"/>
</dbReference>
<evidence type="ECO:0000256" key="7">
    <source>
        <dbReference type="ARBA" id="ARBA00022741"/>
    </source>
</evidence>
<dbReference type="OrthoDB" id="66977at2759"/>
<evidence type="ECO:0000256" key="14">
    <source>
        <dbReference type="ARBA" id="ARBA00023242"/>
    </source>
</evidence>
<evidence type="ECO:0000256" key="13">
    <source>
        <dbReference type="ARBA" id="ARBA00023158"/>
    </source>
</evidence>
<dbReference type="Gene3D" id="3.40.50.300">
    <property type="entry name" value="P-loop containing nucleotide triphosphate hydrolases"/>
    <property type="match status" value="2"/>
</dbReference>
<keyword evidence="14" id="KW-0539">Nucleus</keyword>
<feature type="domain" description="Tudor" evidence="19">
    <location>
        <begin position="948"/>
        <end position="1017"/>
    </location>
</feature>
<dbReference type="SMART" id="SM00847">
    <property type="entry name" value="HA2"/>
    <property type="match status" value="1"/>
</dbReference>
<evidence type="ECO:0000256" key="3">
    <source>
        <dbReference type="ARBA" id="ARBA00008792"/>
    </source>
</evidence>
<evidence type="ECO:0000256" key="2">
    <source>
        <dbReference type="ARBA" id="ARBA00004496"/>
    </source>
</evidence>
<dbReference type="GO" id="GO:0003723">
    <property type="term" value="F:RNA binding"/>
    <property type="evidence" value="ECO:0007669"/>
    <property type="project" value="TreeGrafter"/>
</dbReference>
<dbReference type="Pfam" id="PF00270">
    <property type="entry name" value="DEAD"/>
    <property type="match status" value="1"/>
</dbReference>
<dbReference type="SMART" id="SM00487">
    <property type="entry name" value="DEXDc"/>
    <property type="match status" value="1"/>
</dbReference>
<evidence type="ECO:0000259" key="21">
    <source>
        <dbReference type="PROSITE" id="PS51194"/>
    </source>
</evidence>
<evidence type="ECO:0000256" key="11">
    <source>
        <dbReference type="ARBA" id="ARBA00022840"/>
    </source>
</evidence>
<dbReference type="GO" id="GO:0005634">
    <property type="term" value="C:nucleus"/>
    <property type="evidence" value="ECO:0007669"/>
    <property type="project" value="UniProtKB-SubCell"/>
</dbReference>
<dbReference type="PROSITE" id="PS50304">
    <property type="entry name" value="TUDOR"/>
    <property type="match status" value="1"/>
</dbReference>
<dbReference type="Gene3D" id="1.20.120.1080">
    <property type="match status" value="1"/>
</dbReference>
<keyword evidence="6" id="KW-0963">Cytoplasm</keyword>
<dbReference type="Pfam" id="PF21010">
    <property type="entry name" value="HA2_C"/>
    <property type="match status" value="1"/>
</dbReference>
<dbReference type="GO" id="GO:0005737">
    <property type="term" value="C:cytoplasm"/>
    <property type="evidence" value="ECO:0007669"/>
    <property type="project" value="UniProtKB-SubCell"/>
</dbReference>
<feature type="domain" description="Helicase C-terminal" evidence="21">
    <location>
        <begin position="367"/>
        <end position="549"/>
    </location>
</feature>
<evidence type="ECO:0000256" key="6">
    <source>
        <dbReference type="ARBA" id="ARBA00022490"/>
    </source>
</evidence>
<dbReference type="SUPFAM" id="SSF63748">
    <property type="entry name" value="Tudor/PWWP/MBT"/>
    <property type="match status" value="1"/>
</dbReference>
<keyword evidence="10 22" id="KW-0347">Helicase</keyword>
<evidence type="ECO:0000256" key="17">
    <source>
        <dbReference type="ARBA" id="ARBA00074173"/>
    </source>
</evidence>
<dbReference type="PROSITE" id="PS51194">
    <property type="entry name" value="HELICASE_CTER"/>
    <property type="match status" value="1"/>
</dbReference>
<reference evidence="22 23" key="1">
    <citation type="journal article" date="2017" name="Nat. Ecol. Evol.">
        <title>Scallop genome provides insights into evolution of bilaterian karyotype and development.</title>
        <authorList>
            <person name="Wang S."/>
            <person name="Zhang J."/>
            <person name="Jiao W."/>
            <person name="Li J."/>
            <person name="Xun X."/>
            <person name="Sun Y."/>
            <person name="Guo X."/>
            <person name="Huan P."/>
            <person name="Dong B."/>
            <person name="Zhang L."/>
            <person name="Hu X."/>
            <person name="Sun X."/>
            <person name="Wang J."/>
            <person name="Zhao C."/>
            <person name="Wang Y."/>
            <person name="Wang D."/>
            <person name="Huang X."/>
            <person name="Wang R."/>
            <person name="Lv J."/>
            <person name="Li Y."/>
            <person name="Zhang Z."/>
            <person name="Liu B."/>
            <person name="Lu W."/>
            <person name="Hui Y."/>
            <person name="Liang J."/>
            <person name="Zhou Z."/>
            <person name="Hou R."/>
            <person name="Li X."/>
            <person name="Liu Y."/>
            <person name="Li H."/>
            <person name="Ning X."/>
            <person name="Lin Y."/>
            <person name="Zhao L."/>
            <person name="Xing Q."/>
            <person name="Dou J."/>
            <person name="Li Y."/>
            <person name="Mao J."/>
            <person name="Guo H."/>
            <person name="Dou H."/>
            <person name="Li T."/>
            <person name="Mu C."/>
            <person name="Jiang W."/>
            <person name="Fu Q."/>
            <person name="Fu X."/>
            <person name="Miao Y."/>
            <person name="Liu J."/>
            <person name="Yu Q."/>
            <person name="Li R."/>
            <person name="Liao H."/>
            <person name="Li X."/>
            <person name="Kong Y."/>
            <person name="Jiang Z."/>
            <person name="Chourrout D."/>
            <person name="Li R."/>
            <person name="Bao Z."/>
        </authorList>
    </citation>
    <scope>NUCLEOTIDE SEQUENCE [LARGE SCALE GENOMIC DNA]</scope>
    <source>
        <strain evidence="22 23">PY_sf001</strain>
    </source>
</reference>
<dbReference type="FunFam" id="1.20.120.1080:FF:000081">
    <property type="entry name" value="Tudor domain containing 9"/>
    <property type="match status" value="1"/>
</dbReference>
<dbReference type="Pfam" id="PF00271">
    <property type="entry name" value="Helicase_C"/>
    <property type="match status" value="1"/>
</dbReference>
<dbReference type="Gene3D" id="2.30.30.140">
    <property type="match status" value="1"/>
</dbReference>
<feature type="domain" description="Helicase ATP-binding" evidence="20">
    <location>
        <begin position="153"/>
        <end position="319"/>
    </location>
</feature>
<dbReference type="InterPro" id="IPR007502">
    <property type="entry name" value="Helicase-assoc_dom"/>
</dbReference>
<dbReference type="GO" id="GO:0051321">
    <property type="term" value="P:meiotic cell cycle"/>
    <property type="evidence" value="ECO:0007669"/>
    <property type="project" value="UniProtKB-KW"/>
</dbReference>
<dbReference type="PANTHER" id="PTHR18934">
    <property type="entry name" value="ATP-DEPENDENT RNA HELICASE"/>
    <property type="match status" value="1"/>
</dbReference>
<dbReference type="InterPro" id="IPR002999">
    <property type="entry name" value="Tudor"/>
</dbReference>
<evidence type="ECO:0000256" key="16">
    <source>
        <dbReference type="ARBA" id="ARBA00047984"/>
    </source>
</evidence>
<evidence type="ECO:0000256" key="9">
    <source>
        <dbReference type="ARBA" id="ARBA00022801"/>
    </source>
</evidence>
<comment type="catalytic activity">
    <reaction evidence="16">
        <text>ATP + H2O = ADP + phosphate + H(+)</text>
        <dbReference type="Rhea" id="RHEA:13065"/>
        <dbReference type="ChEBI" id="CHEBI:15377"/>
        <dbReference type="ChEBI" id="CHEBI:15378"/>
        <dbReference type="ChEBI" id="CHEBI:30616"/>
        <dbReference type="ChEBI" id="CHEBI:43474"/>
        <dbReference type="ChEBI" id="CHEBI:456216"/>
        <dbReference type="EC" id="3.6.4.13"/>
    </reaction>
</comment>
<dbReference type="FunFam" id="3.40.50.300:FF:001113">
    <property type="entry name" value="ATP-dependent RNA helicase TDRD9"/>
    <property type="match status" value="1"/>
</dbReference>
<evidence type="ECO:0000313" key="22">
    <source>
        <dbReference type="EMBL" id="OWF35726.1"/>
    </source>
</evidence>
<dbReference type="CDD" id="cd18791">
    <property type="entry name" value="SF2_C_RHA"/>
    <property type="match status" value="1"/>
</dbReference>
<dbReference type="Gene3D" id="2.40.50.90">
    <property type="match status" value="1"/>
</dbReference>
<evidence type="ECO:0000259" key="20">
    <source>
        <dbReference type="PROSITE" id="PS51192"/>
    </source>
</evidence>
<comment type="subcellular location">
    <subcellularLocation>
        <location evidence="2">Cytoplasm</location>
    </subcellularLocation>
    <subcellularLocation>
        <location evidence="1">Nucleus</location>
    </subcellularLocation>
</comment>
<evidence type="ECO:0000256" key="5">
    <source>
        <dbReference type="ARBA" id="ARBA00022473"/>
    </source>
</evidence>
<dbReference type="EMBL" id="NEDP02076711">
    <property type="protein sequence ID" value="OWF35726.1"/>
    <property type="molecule type" value="Genomic_DNA"/>
</dbReference>
<dbReference type="SMART" id="SM00333">
    <property type="entry name" value="TUDOR"/>
    <property type="match status" value="1"/>
</dbReference>
<keyword evidence="9" id="KW-0378">Hydrolase</keyword>
<comment type="similarity">
    <text evidence="3">Belongs to the DEAD box helicase family. DEAH subfamily.</text>
</comment>
<comment type="caution">
    <text evidence="22">The sequence shown here is derived from an EMBL/GenBank/DDBJ whole genome shotgun (WGS) entry which is preliminary data.</text>
</comment>
<evidence type="ECO:0000256" key="18">
    <source>
        <dbReference type="ARBA" id="ARBA00081664"/>
    </source>
</evidence>
<dbReference type="GO" id="GO:0003724">
    <property type="term" value="F:RNA helicase activity"/>
    <property type="evidence" value="ECO:0007669"/>
    <property type="project" value="UniProtKB-EC"/>
</dbReference>
<evidence type="ECO:0000256" key="10">
    <source>
        <dbReference type="ARBA" id="ARBA00022806"/>
    </source>
</evidence>
<dbReference type="InterPro" id="IPR014001">
    <property type="entry name" value="Helicase_ATP-bd"/>
</dbReference>
<protein>
    <recommendedName>
        <fullName evidence="17">ATP-dependent RNA helicase TDRD9</fullName>
        <ecNumber evidence="4">3.6.4.13</ecNumber>
    </recommendedName>
    <alternativeName>
        <fullName evidence="18">Tudor domain-containing protein 9</fullName>
    </alternativeName>
</protein>
<dbReference type="Proteomes" id="UP000242188">
    <property type="component" value="Unassembled WGS sequence"/>
</dbReference>
<proteinExistence type="inferred from homology"/>
<evidence type="ECO:0000259" key="19">
    <source>
        <dbReference type="PROSITE" id="PS50304"/>
    </source>
</evidence>
<dbReference type="GO" id="GO:0005524">
    <property type="term" value="F:ATP binding"/>
    <property type="evidence" value="ECO:0007669"/>
    <property type="project" value="UniProtKB-KW"/>
</dbReference>
<organism evidence="22 23">
    <name type="scientific">Mizuhopecten yessoensis</name>
    <name type="common">Japanese scallop</name>
    <name type="synonym">Patinopecten yessoensis</name>
    <dbReference type="NCBI Taxonomy" id="6573"/>
    <lineage>
        <taxon>Eukaryota</taxon>
        <taxon>Metazoa</taxon>
        <taxon>Spiralia</taxon>
        <taxon>Lophotrochozoa</taxon>
        <taxon>Mollusca</taxon>
        <taxon>Bivalvia</taxon>
        <taxon>Autobranchia</taxon>
        <taxon>Pteriomorphia</taxon>
        <taxon>Pectinida</taxon>
        <taxon>Pectinoidea</taxon>
        <taxon>Pectinidae</taxon>
        <taxon>Mizuhopecten</taxon>
    </lineage>
</organism>
<keyword evidence="11" id="KW-0067">ATP-binding</keyword>
<dbReference type="GO" id="GO:0016787">
    <property type="term" value="F:hydrolase activity"/>
    <property type="evidence" value="ECO:0007669"/>
    <property type="project" value="UniProtKB-KW"/>
</dbReference>
<dbReference type="SMART" id="SM00490">
    <property type="entry name" value="HELICc"/>
    <property type="match status" value="1"/>
</dbReference>
<evidence type="ECO:0000256" key="12">
    <source>
        <dbReference type="ARBA" id="ARBA00022871"/>
    </source>
</evidence>
<gene>
    <name evidence="22" type="ORF">KP79_PYT10770</name>
</gene>